<feature type="compositionally biased region" description="Basic and acidic residues" evidence="3">
    <location>
        <begin position="173"/>
        <end position="182"/>
    </location>
</feature>
<feature type="coiled-coil region" evidence="2">
    <location>
        <begin position="895"/>
        <end position="1049"/>
    </location>
</feature>
<feature type="region of interest" description="Disordered" evidence="3">
    <location>
        <begin position="838"/>
        <end position="861"/>
    </location>
</feature>
<feature type="region of interest" description="Disordered" evidence="3">
    <location>
        <begin position="777"/>
        <end position="805"/>
    </location>
</feature>
<evidence type="ECO:0000256" key="2">
    <source>
        <dbReference type="SAM" id="Coils"/>
    </source>
</evidence>
<dbReference type="AlphaFoldDB" id="A0AAV6GEV9"/>
<keyword evidence="1 2" id="KW-0175">Coiled coil</keyword>
<evidence type="ECO:0000256" key="3">
    <source>
        <dbReference type="SAM" id="MobiDB-lite"/>
    </source>
</evidence>
<feature type="coiled-coil region" evidence="2">
    <location>
        <begin position="391"/>
        <end position="495"/>
    </location>
</feature>
<dbReference type="GO" id="GO:0005923">
    <property type="term" value="C:bicellular tight junction"/>
    <property type="evidence" value="ECO:0007669"/>
    <property type="project" value="TreeGrafter"/>
</dbReference>
<feature type="compositionally biased region" description="Basic and acidic residues" evidence="3">
    <location>
        <begin position="207"/>
        <end position="234"/>
    </location>
</feature>
<dbReference type="GO" id="GO:0150105">
    <property type="term" value="P:protein localization to cell-cell junction"/>
    <property type="evidence" value="ECO:0007669"/>
    <property type="project" value="TreeGrafter"/>
</dbReference>
<evidence type="ECO:0000259" key="4">
    <source>
        <dbReference type="Pfam" id="PF01576"/>
    </source>
</evidence>
<evidence type="ECO:0000256" key="1">
    <source>
        <dbReference type="ARBA" id="ARBA00023054"/>
    </source>
</evidence>
<dbReference type="PANTHER" id="PTHR46349">
    <property type="entry name" value="CINGULIN-LIKE PROTEIN 1-RELATED"/>
    <property type="match status" value="1"/>
</dbReference>
<evidence type="ECO:0000313" key="6">
    <source>
        <dbReference type="Proteomes" id="UP000823561"/>
    </source>
</evidence>
<reference evidence="5" key="1">
    <citation type="submission" date="2020-10" db="EMBL/GenBank/DDBJ databases">
        <title>Chromosome-scale genome assembly of the Allis shad, Alosa alosa.</title>
        <authorList>
            <person name="Margot Z."/>
            <person name="Christophe K."/>
            <person name="Cabau C."/>
            <person name="Louis A."/>
            <person name="Berthelot C."/>
            <person name="Parey E."/>
            <person name="Roest Crollius H."/>
            <person name="Montfort J."/>
            <person name="Robinson-Rechavi M."/>
            <person name="Bucao C."/>
            <person name="Bouchez O."/>
            <person name="Gislard M."/>
            <person name="Lluch J."/>
            <person name="Milhes M."/>
            <person name="Lampietro C."/>
            <person name="Lopez Roques C."/>
            <person name="Donnadieu C."/>
            <person name="Braasch I."/>
            <person name="Desvignes T."/>
            <person name="Postlethwait J."/>
            <person name="Bobe J."/>
            <person name="Guiguen Y."/>
        </authorList>
    </citation>
    <scope>NUCLEOTIDE SEQUENCE</scope>
    <source>
        <strain evidence="5">M-15738</strain>
        <tissue evidence="5">Blood</tissue>
    </source>
</reference>
<feature type="compositionally biased region" description="Basic and acidic residues" evidence="3">
    <location>
        <begin position="787"/>
        <end position="805"/>
    </location>
</feature>
<protein>
    <recommendedName>
        <fullName evidence="4">Myosin tail domain-containing protein</fullName>
    </recommendedName>
</protein>
<dbReference type="PANTHER" id="PTHR46349:SF2">
    <property type="entry name" value="CINGULIN-LIKE PROTEIN 1"/>
    <property type="match status" value="1"/>
</dbReference>
<proteinExistence type="predicted"/>
<gene>
    <name evidence="5" type="ORF">AALO_G00154450</name>
</gene>
<organism evidence="5 6">
    <name type="scientific">Alosa alosa</name>
    <name type="common">allis shad</name>
    <dbReference type="NCBI Taxonomy" id="278164"/>
    <lineage>
        <taxon>Eukaryota</taxon>
        <taxon>Metazoa</taxon>
        <taxon>Chordata</taxon>
        <taxon>Craniata</taxon>
        <taxon>Vertebrata</taxon>
        <taxon>Euteleostomi</taxon>
        <taxon>Actinopterygii</taxon>
        <taxon>Neopterygii</taxon>
        <taxon>Teleostei</taxon>
        <taxon>Clupei</taxon>
        <taxon>Clupeiformes</taxon>
        <taxon>Clupeoidei</taxon>
        <taxon>Clupeidae</taxon>
        <taxon>Alosa</taxon>
    </lineage>
</organism>
<dbReference type="InterPro" id="IPR002928">
    <property type="entry name" value="Myosin_tail"/>
</dbReference>
<keyword evidence="6" id="KW-1185">Reference proteome</keyword>
<accession>A0AAV6GEV9</accession>
<sequence length="1084" mass="124193">MERSAGCASVSPRALVLPPGQLEGAGGPEGAFGVQVHVQGADGHSFVVLNKQKRNVPRYSGPEVTFVEHYSVYSATGGVCPAEMPPRSPRQATDQRAGPPQAPPSSSSSPLLNYQRHPELLRPYHPQNNSLELGSSRGPHPPPPSPASPSAASSSPLYSLVVHKARIPLPLTARERDRERPQVKGHPSSQRSRVPPTKPPRGASEPGNERGGFDEREAGYRRRMTGEERRRSRSADSSASSDPVAMATARGVRGEVGGGASAPTSPRPPVTSPVQRGEGAASQRADAPGQKSPRSAPVLLKVERTESRVQQAAGQTTCERDNQVTPDLLEGQRQLSPKADSVTEDSAKRALFTYLKHGSTDSDDVIRRKVKMMFEKIHLLRSWGSEKLEEMSVLELQASQLKKQLEEEQKRGRSSAEIWTQTEQERRGLQEELRSRQDEQERLQQQLRDKEGDLQAAMVQLHQVRCERERLCSEVRDLQEQLSEMHDELDKVKQVEASERQNIVEDLVKLKEEFQEVLGSQEAQEEVLRKKERELTALRGALEEEVTAHAEEVTSLREAHEQEVQRLQQEARREEMRQEVQGQGEEVFSRQVQELENRVTQLTQLLTEAGKCEQQLKEQMHTLLEEKERLEVSLEEAKQQEEDLCGANQALTRHLEDTQMELRHMNQEHKELRQKLIQEGGAMEELKEERRRQDRVMEQLQEEMRQVVLESEQATLRLQEQVEEVQGHTEGEMSDLLTQLQERKQELHTQNQHNQRLRKEITELEAELQQCEKELEEAEHKSRKLEKKVEELEEQNRSGQEERSRLSKLLEARVAQLEENLREERTNEEQLMPRRLEAWRGNPGQGSPVTSPNPRGSKRPRTLSLRGNLAELQMEQNGAELQERQQDRTWRCDKIYKLERQMEQARAELLQEKAARQDLECDKISLERQNRDLKSRVSHLEGSQRSGQDGLVARLEGRIQELETRLEGEERESGVLQQANRKLERKLKEIMMQVGEEQLSLKDQRDQLTLRLKTLKRQLDEAEEEIERLEASKRKIQRELDEQLEANQQLHTHLTELRADIRRTRRPIMKTLDDEEEEEDGVSD</sequence>
<dbReference type="Proteomes" id="UP000823561">
    <property type="component" value="Chromosome 11"/>
</dbReference>
<comment type="caution">
    <text evidence="5">The sequence shown here is derived from an EMBL/GenBank/DDBJ whole genome shotgun (WGS) entry which is preliminary data.</text>
</comment>
<feature type="domain" description="Myosin tail" evidence="4">
    <location>
        <begin position="873"/>
        <end position="1059"/>
    </location>
</feature>
<feature type="region of interest" description="Disordered" evidence="3">
    <location>
        <begin position="81"/>
        <end position="342"/>
    </location>
</feature>
<feature type="compositionally biased region" description="Polar residues" evidence="3">
    <location>
        <begin position="308"/>
        <end position="317"/>
    </location>
</feature>
<evidence type="ECO:0000313" key="5">
    <source>
        <dbReference type="EMBL" id="KAG5273698.1"/>
    </source>
</evidence>
<feature type="compositionally biased region" description="Polar residues" evidence="3">
    <location>
        <begin position="845"/>
        <end position="854"/>
    </location>
</feature>
<dbReference type="GO" id="GO:0016459">
    <property type="term" value="C:myosin complex"/>
    <property type="evidence" value="ECO:0007669"/>
    <property type="project" value="InterPro"/>
</dbReference>
<dbReference type="Pfam" id="PF01576">
    <property type="entry name" value="Myosin_tail_1"/>
    <property type="match status" value="1"/>
</dbReference>
<name>A0AAV6GEV9_9TELE</name>
<dbReference type="EMBL" id="JADWDJ010000011">
    <property type="protein sequence ID" value="KAG5273698.1"/>
    <property type="molecule type" value="Genomic_DNA"/>
</dbReference>